<dbReference type="AlphaFoldDB" id="A0A9D2J4Q1"/>
<organism evidence="11 12">
    <name type="scientific">Candidatus Ruania gallistercoris</name>
    <dbReference type="NCBI Taxonomy" id="2838746"/>
    <lineage>
        <taxon>Bacteria</taxon>
        <taxon>Bacillati</taxon>
        <taxon>Actinomycetota</taxon>
        <taxon>Actinomycetes</taxon>
        <taxon>Micrococcales</taxon>
        <taxon>Ruaniaceae</taxon>
        <taxon>Ruania</taxon>
    </lineage>
</organism>
<evidence type="ECO:0000256" key="6">
    <source>
        <dbReference type="NCBIfam" id="TIGR00112"/>
    </source>
</evidence>
<dbReference type="InterPro" id="IPR036291">
    <property type="entry name" value="NAD(P)-bd_dom_sf"/>
</dbReference>
<dbReference type="NCBIfam" id="TIGR00112">
    <property type="entry name" value="proC"/>
    <property type="match status" value="1"/>
</dbReference>
<dbReference type="PANTHER" id="PTHR11645:SF0">
    <property type="entry name" value="PYRROLINE-5-CARBOXYLATE REDUCTASE 3"/>
    <property type="match status" value="1"/>
</dbReference>
<dbReference type="Proteomes" id="UP000824037">
    <property type="component" value="Unassembled WGS sequence"/>
</dbReference>
<dbReference type="PIRSF" id="PIRSF000193">
    <property type="entry name" value="Pyrrol-5-carb_rd"/>
    <property type="match status" value="1"/>
</dbReference>
<feature type="binding site" evidence="7">
    <location>
        <begin position="68"/>
        <end position="71"/>
    </location>
    <ligand>
        <name>NADP(+)</name>
        <dbReference type="ChEBI" id="CHEBI:58349"/>
    </ligand>
</feature>
<sequence>MAADVTLIGVGVMGEAVLTSLLSVTGAERVRISDGRPDHGRERAEAHGVRWVERNAEAVAGAGVVVLAVKPKDVAGVLAEIGPALGPDALVVSIAAGIPTGFIESRLDGPVPVVRVMPNTPATIGQGVSVLSAGQHASEEHLDLVAELLAGTGTVLRVPESEQDAVTAISGSGPAYVFYLIDALAEAGVLGGLSRATALELATQTVAGAGAVAAASDEHPVVLREKVSSPAGTTVAGVRALDEHGVRAGVVAAVEAARARSVELGRSLDT</sequence>
<dbReference type="Gene3D" id="1.10.3730.10">
    <property type="entry name" value="ProC C-terminal domain-like"/>
    <property type="match status" value="1"/>
</dbReference>
<evidence type="ECO:0000256" key="7">
    <source>
        <dbReference type="PIRSR" id="PIRSR000193-1"/>
    </source>
</evidence>
<reference evidence="11" key="2">
    <citation type="submission" date="2021-04" db="EMBL/GenBank/DDBJ databases">
        <authorList>
            <person name="Gilroy R."/>
        </authorList>
    </citation>
    <scope>NUCLEOTIDE SEQUENCE</scope>
    <source>
        <strain evidence="11">ChiGjej4B4-7305</strain>
    </source>
</reference>
<comment type="catalytic activity">
    <reaction evidence="5 8">
        <text>L-proline + NADP(+) = (S)-1-pyrroline-5-carboxylate + NADPH + 2 H(+)</text>
        <dbReference type="Rhea" id="RHEA:14109"/>
        <dbReference type="ChEBI" id="CHEBI:15378"/>
        <dbReference type="ChEBI" id="CHEBI:17388"/>
        <dbReference type="ChEBI" id="CHEBI:57783"/>
        <dbReference type="ChEBI" id="CHEBI:58349"/>
        <dbReference type="ChEBI" id="CHEBI:60039"/>
        <dbReference type="EC" id="1.5.1.2"/>
    </reaction>
</comment>
<dbReference type="SUPFAM" id="SSF48179">
    <property type="entry name" value="6-phosphogluconate dehydrogenase C-terminal domain-like"/>
    <property type="match status" value="1"/>
</dbReference>
<feature type="binding site" evidence="7">
    <location>
        <begin position="8"/>
        <end position="13"/>
    </location>
    <ligand>
        <name>NADP(+)</name>
        <dbReference type="ChEBI" id="CHEBI:58349"/>
    </ligand>
</feature>
<dbReference type="Gene3D" id="3.40.50.720">
    <property type="entry name" value="NAD(P)-binding Rossmann-like Domain"/>
    <property type="match status" value="1"/>
</dbReference>
<comment type="pathway">
    <text evidence="5 8">Amino-acid biosynthesis; L-proline biosynthesis; L-proline from L-glutamate 5-semialdehyde: step 1/1.</text>
</comment>
<evidence type="ECO:0000259" key="9">
    <source>
        <dbReference type="Pfam" id="PF03807"/>
    </source>
</evidence>
<evidence type="ECO:0000313" key="12">
    <source>
        <dbReference type="Proteomes" id="UP000824037"/>
    </source>
</evidence>
<keyword evidence="5 8" id="KW-0641">Proline biosynthesis</keyword>
<keyword evidence="3 5" id="KW-0560">Oxidoreductase</keyword>
<dbReference type="InterPro" id="IPR008927">
    <property type="entry name" value="6-PGluconate_DH-like_C_sf"/>
</dbReference>
<comment type="caution">
    <text evidence="11">The sequence shown here is derived from an EMBL/GenBank/DDBJ whole genome shotgun (WGS) entry which is preliminary data.</text>
</comment>
<reference evidence="11" key="1">
    <citation type="journal article" date="2021" name="PeerJ">
        <title>Extensive microbial diversity within the chicken gut microbiome revealed by metagenomics and culture.</title>
        <authorList>
            <person name="Gilroy R."/>
            <person name="Ravi A."/>
            <person name="Getino M."/>
            <person name="Pursley I."/>
            <person name="Horton D.L."/>
            <person name="Alikhan N.F."/>
            <person name="Baker D."/>
            <person name="Gharbi K."/>
            <person name="Hall N."/>
            <person name="Watson M."/>
            <person name="Adriaenssens E.M."/>
            <person name="Foster-Nyarko E."/>
            <person name="Jarju S."/>
            <person name="Secka A."/>
            <person name="Antonio M."/>
            <person name="Oren A."/>
            <person name="Chaudhuri R.R."/>
            <person name="La Ragione R."/>
            <person name="Hildebrand F."/>
            <person name="Pallen M.J."/>
        </authorList>
    </citation>
    <scope>NUCLEOTIDE SEQUENCE</scope>
    <source>
        <strain evidence="11">ChiGjej4B4-7305</strain>
    </source>
</reference>
<evidence type="ECO:0000259" key="10">
    <source>
        <dbReference type="Pfam" id="PF14748"/>
    </source>
</evidence>
<evidence type="ECO:0000256" key="2">
    <source>
        <dbReference type="ARBA" id="ARBA00022857"/>
    </source>
</evidence>
<comment type="similarity">
    <text evidence="1 5 8">Belongs to the pyrroline-5-carboxylate reductase family.</text>
</comment>
<keyword evidence="2 5" id="KW-0521">NADP</keyword>
<comment type="subcellular location">
    <subcellularLocation>
        <location evidence="5">Cytoplasm</location>
    </subcellularLocation>
</comment>
<evidence type="ECO:0000256" key="4">
    <source>
        <dbReference type="ARBA" id="ARBA00058118"/>
    </source>
</evidence>
<keyword evidence="5" id="KW-0963">Cytoplasm</keyword>
<dbReference type="GO" id="GO:0055129">
    <property type="term" value="P:L-proline biosynthetic process"/>
    <property type="evidence" value="ECO:0007669"/>
    <property type="project" value="UniProtKB-UniRule"/>
</dbReference>
<gene>
    <name evidence="5" type="primary">proC</name>
    <name evidence="11" type="ORF">H9815_14275</name>
</gene>
<accession>A0A9D2J4Q1</accession>
<feature type="binding site" evidence="7">
    <location>
        <position position="55"/>
    </location>
    <ligand>
        <name>NADPH</name>
        <dbReference type="ChEBI" id="CHEBI:57783"/>
    </ligand>
</feature>
<evidence type="ECO:0000256" key="5">
    <source>
        <dbReference type="HAMAP-Rule" id="MF_01925"/>
    </source>
</evidence>
<dbReference type="EC" id="1.5.1.2" evidence="5 6"/>
<keyword evidence="5 8" id="KW-0028">Amino-acid biosynthesis</keyword>
<dbReference type="PROSITE" id="PS00521">
    <property type="entry name" value="P5CR"/>
    <property type="match status" value="1"/>
</dbReference>
<dbReference type="InterPro" id="IPR029036">
    <property type="entry name" value="P5CR_dimer"/>
</dbReference>
<evidence type="ECO:0000313" key="11">
    <source>
        <dbReference type="EMBL" id="HIZ36935.1"/>
    </source>
</evidence>
<evidence type="ECO:0000256" key="8">
    <source>
        <dbReference type="RuleBase" id="RU003903"/>
    </source>
</evidence>
<comment type="function">
    <text evidence="4 5">Catalyzes the reduction of 1-pyrroline-5-carboxylate (PCA) to L-proline.</text>
</comment>
<dbReference type="Pfam" id="PF14748">
    <property type="entry name" value="P5CR_dimer"/>
    <property type="match status" value="1"/>
</dbReference>
<proteinExistence type="inferred from homology"/>
<dbReference type="InterPro" id="IPR000304">
    <property type="entry name" value="Pyrroline-COOH_reductase"/>
</dbReference>
<dbReference type="InterPro" id="IPR053790">
    <property type="entry name" value="P5CR-like_CS"/>
</dbReference>
<dbReference type="GO" id="GO:0005737">
    <property type="term" value="C:cytoplasm"/>
    <property type="evidence" value="ECO:0007669"/>
    <property type="project" value="UniProtKB-SubCell"/>
</dbReference>
<dbReference type="PANTHER" id="PTHR11645">
    <property type="entry name" value="PYRROLINE-5-CARBOXYLATE REDUCTASE"/>
    <property type="match status" value="1"/>
</dbReference>
<dbReference type="GO" id="GO:0004735">
    <property type="term" value="F:pyrroline-5-carboxylate reductase activity"/>
    <property type="evidence" value="ECO:0007669"/>
    <property type="project" value="UniProtKB-UniRule"/>
</dbReference>
<dbReference type="InterPro" id="IPR028939">
    <property type="entry name" value="P5C_Rdtase_cat_N"/>
</dbReference>
<dbReference type="Pfam" id="PF03807">
    <property type="entry name" value="F420_oxidored"/>
    <property type="match status" value="1"/>
</dbReference>
<protein>
    <recommendedName>
        <fullName evidence="5 6">Pyrroline-5-carboxylate reductase</fullName>
        <shortName evidence="5">P5C reductase</shortName>
        <shortName evidence="5">P5CR</shortName>
        <ecNumber evidence="5 6">1.5.1.2</ecNumber>
    </recommendedName>
    <alternativeName>
        <fullName evidence="5">PCA reductase</fullName>
    </alternativeName>
</protein>
<feature type="domain" description="Pyrroline-5-carboxylate reductase catalytic N-terminal" evidence="9">
    <location>
        <begin position="5"/>
        <end position="97"/>
    </location>
</feature>
<dbReference type="FunFam" id="1.10.3730.10:FF:000001">
    <property type="entry name" value="Pyrroline-5-carboxylate reductase"/>
    <property type="match status" value="1"/>
</dbReference>
<name>A0A9D2J4Q1_9MICO</name>
<evidence type="ECO:0000256" key="1">
    <source>
        <dbReference type="ARBA" id="ARBA00005525"/>
    </source>
</evidence>
<dbReference type="EMBL" id="DXBY01000247">
    <property type="protein sequence ID" value="HIZ36935.1"/>
    <property type="molecule type" value="Genomic_DNA"/>
</dbReference>
<feature type="domain" description="Pyrroline-5-carboxylate reductase dimerisation" evidence="10">
    <location>
        <begin position="160"/>
        <end position="264"/>
    </location>
</feature>
<dbReference type="SUPFAM" id="SSF51735">
    <property type="entry name" value="NAD(P)-binding Rossmann-fold domains"/>
    <property type="match status" value="1"/>
</dbReference>
<evidence type="ECO:0000256" key="3">
    <source>
        <dbReference type="ARBA" id="ARBA00023002"/>
    </source>
</evidence>
<comment type="catalytic activity">
    <reaction evidence="5">
        <text>L-proline + NAD(+) = (S)-1-pyrroline-5-carboxylate + NADH + 2 H(+)</text>
        <dbReference type="Rhea" id="RHEA:14105"/>
        <dbReference type="ChEBI" id="CHEBI:15378"/>
        <dbReference type="ChEBI" id="CHEBI:17388"/>
        <dbReference type="ChEBI" id="CHEBI:57540"/>
        <dbReference type="ChEBI" id="CHEBI:57945"/>
        <dbReference type="ChEBI" id="CHEBI:60039"/>
        <dbReference type="EC" id="1.5.1.2"/>
    </reaction>
</comment>
<dbReference type="HAMAP" id="MF_01925">
    <property type="entry name" value="P5C_reductase"/>
    <property type="match status" value="1"/>
</dbReference>